<name>A0ABS4KE19_9FIRM</name>
<dbReference type="Pfam" id="PF01070">
    <property type="entry name" value="FMN_dh"/>
    <property type="match status" value="1"/>
</dbReference>
<comment type="cofactor">
    <cofactor evidence="11">
        <name>NADPH</name>
        <dbReference type="ChEBI" id="CHEBI:57783"/>
    </cofactor>
</comment>
<comment type="subcellular location">
    <subcellularLocation>
        <location evidence="11">Cytoplasm</location>
    </subcellularLocation>
</comment>
<feature type="binding site" evidence="11">
    <location>
        <position position="207"/>
    </location>
    <ligand>
        <name>FMN</name>
        <dbReference type="ChEBI" id="CHEBI:58210"/>
    </ligand>
</feature>
<evidence type="ECO:0000313" key="13">
    <source>
        <dbReference type="EMBL" id="MBP2025997.1"/>
    </source>
</evidence>
<dbReference type="EMBL" id="JAGGLJ010000017">
    <property type="protein sequence ID" value="MBP2025997.1"/>
    <property type="molecule type" value="Genomic_DNA"/>
</dbReference>
<dbReference type="PIRSF" id="PIRSF003314">
    <property type="entry name" value="IPP_isomerase"/>
    <property type="match status" value="1"/>
</dbReference>
<evidence type="ECO:0000256" key="9">
    <source>
        <dbReference type="ARBA" id="ARBA00023235"/>
    </source>
</evidence>
<keyword evidence="4 11" id="KW-0288">FMN</keyword>
<evidence type="ECO:0000256" key="8">
    <source>
        <dbReference type="ARBA" id="ARBA00023229"/>
    </source>
</evidence>
<evidence type="ECO:0000313" key="14">
    <source>
        <dbReference type="Proteomes" id="UP001519306"/>
    </source>
</evidence>
<feature type="binding site" evidence="11">
    <location>
        <position position="120"/>
    </location>
    <ligand>
        <name>FMN</name>
        <dbReference type="ChEBI" id="CHEBI:58210"/>
    </ligand>
</feature>
<dbReference type="HAMAP" id="MF_00354">
    <property type="entry name" value="Idi_2"/>
    <property type="match status" value="1"/>
</dbReference>
<gene>
    <name evidence="11" type="primary">fni</name>
    <name evidence="13" type="ORF">J2Z71_001549</name>
</gene>
<proteinExistence type="inferred from homology"/>
<dbReference type="PANTHER" id="PTHR43665:SF1">
    <property type="entry name" value="ISOPENTENYL-DIPHOSPHATE DELTA-ISOMERASE"/>
    <property type="match status" value="1"/>
</dbReference>
<reference evidence="13 14" key="1">
    <citation type="submission" date="2021-03" db="EMBL/GenBank/DDBJ databases">
        <title>Genomic Encyclopedia of Type Strains, Phase IV (KMG-IV): sequencing the most valuable type-strain genomes for metagenomic binning, comparative biology and taxonomic classification.</title>
        <authorList>
            <person name="Goeker M."/>
        </authorList>
    </citation>
    <scope>NUCLEOTIDE SEQUENCE [LARGE SCALE GENOMIC DNA]</scope>
    <source>
        <strain evidence="13 14">DSM 27563</strain>
    </source>
</reference>
<evidence type="ECO:0000259" key="12">
    <source>
        <dbReference type="Pfam" id="PF01070"/>
    </source>
</evidence>
<accession>A0ABS4KE19</accession>
<feature type="binding site" evidence="11">
    <location>
        <begin position="5"/>
        <end position="6"/>
    </location>
    <ligand>
        <name>substrate</name>
    </ligand>
</feature>
<feature type="binding site" evidence="11">
    <location>
        <position position="151"/>
    </location>
    <ligand>
        <name>Mg(2+)</name>
        <dbReference type="ChEBI" id="CHEBI:18420"/>
    </ligand>
</feature>
<dbReference type="SUPFAM" id="SSF51395">
    <property type="entry name" value="FMN-linked oxidoreductases"/>
    <property type="match status" value="1"/>
</dbReference>
<evidence type="ECO:0000256" key="11">
    <source>
        <dbReference type="HAMAP-Rule" id="MF_00354"/>
    </source>
</evidence>
<feature type="binding site" evidence="11">
    <location>
        <position position="182"/>
    </location>
    <ligand>
        <name>FMN</name>
        <dbReference type="ChEBI" id="CHEBI:58210"/>
    </ligand>
</feature>
<feature type="binding site" evidence="11">
    <location>
        <position position="150"/>
    </location>
    <ligand>
        <name>substrate</name>
    </ligand>
</feature>
<feature type="binding site" evidence="11">
    <location>
        <begin position="259"/>
        <end position="261"/>
    </location>
    <ligand>
        <name>FMN</name>
        <dbReference type="ChEBI" id="CHEBI:58210"/>
    </ligand>
</feature>
<evidence type="ECO:0000256" key="10">
    <source>
        <dbReference type="ARBA" id="ARBA00025810"/>
    </source>
</evidence>
<dbReference type="Gene3D" id="3.20.20.70">
    <property type="entry name" value="Aldolase class I"/>
    <property type="match status" value="1"/>
</dbReference>
<dbReference type="Proteomes" id="UP001519306">
    <property type="component" value="Unassembled WGS sequence"/>
</dbReference>
<comment type="cofactor">
    <cofactor evidence="1 11">
        <name>FMN</name>
        <dbReference type="ChEBI" id="CHEBI:58210"/>
    </cofactor>
</comment>
<comment type="subunit">
    <text evidence="10 11">Homooctamer. Dimer of tetramers.</text>
</comment>
<dbReference type="InterPro" id="IPR013785">
    <property type="entry name" value="Aldolase_TIM"/>
</dbReference>
<evidence type="ECO:0000256" key="3">
    <source>
        <dbReference type="ARBA" id="ARBA00022630"/>
    </source>
</evidence>
<evidence type="ECO:0000256" key="5">
    <source>
        <dbReference type="ARBA" id="ARBA00022723"/>
    </source>
</evidence>
<keyword evidence="2 11" id="KW-0963">Cytoplasm</keyword>
<evidence type="ECO:0000256" key="4">
    <source>
        <dbReference type="ARBA" id="ARBA00022643"/>
    </source>
</evidence>
<keyword evidence="5 11" id="KW-0479">Metal-binding</keyword>
<protein>
    <recommendedName>
        <fullName evidence="11">Isopentenyl-diphosphate delta-isomerase</fullName>
        <shortName evidence="11">IPP isomerase</shortName>
        <ecNumber evidence="11">5.3.3.2</ecNumber>
    </recommendedName>
    <alternativeName>
        <fullName evidence="11">Isopentenyl diphosphate:dimethylallyl diphosphate isomerase</fullName>
    </alternativeName>
    <alternativeName>
        <fullName evidence="11">Isopentenyl pyrophosphate isomerase</fullName>
    </alternativeName>
    <alternativeName>
        <fullName evidence="11">Type 2 isopentenyl diphosphate isomerase</fullName>
        <shortName evidence="11">IDI-2</shortName>
    </alternativeName>
</protein>
<organism evidence="13 14">
    <name type="scientific">Peptoniphilus stercorisuis</name>
    <dbReference type="NCBI Taxonomy" id="1436965"/>
    <lineage>
        <taxon>Bacteria</taxon>
        <taxon>Bacillati</taxon>
        <taxon>Bacillota</taxon>
        <taxon>Tissierellia</taxon>
        <taxon>Tissierellales</taxon>
        <taxon>Peptoniphilaceae</taxon>
        <taxon>Peptoniphilus</taxon>
    </lineage>
</organism>
<dbReference type="CDD" id="cd02811">
    <property type="entry name" value="IDI-2_FMN"/>
    <property type="match status" value="1"/>
</dbReference>
<keyword evidence="9 11" id="KW-0413">Isomerase</keyword>
<dbReference type="RefSeq" id="WP_210061797.1">
    <property type="nucleotide sequence ID" value="NZ_JAGGLJ010000017.1"/>
</dbReference>
<dbReference type="InterPro" id="IPR011179">
    <property type="entry name" value="IPdP_isomerase"/>
</dbReference>
<evidence type="ECO:0000256" key="7">
    <source>
        <dbReference type="ARBA" id="ARBA00022857"/>
    </source>
</evidence>
<evidence type="ECO:0000256" key="2">
    <source>
        <dbReference type="ARBA" id="ARBA00022490"/>
    </source>
</evidence>
<keyword evidence="14" id="KW-1185">Reference proteome</keyword>
<dbReference type="EC" id="5.3.3.2" evidence="11"/>
<dbReference type="PANTHER" id="PTHR43665">
    <property type="entry name" value="ISOPENTENYL-DIPHOSPHATE DELTA-ISOMERASE"/>
    <property type="match status" value="1"/>
</dbReference>
<keyword evidence="6 11" id="KW-0460">Magnesium</keyword>
<feature type="binding site" evidence="11">
    <location>
        <position position="91"/>
    </location>
    <ligand>
        <name>FMN</name>
        <dbReference type="ChEBI" id="CHEBI:58210"/>
    </ligand>
</feature>
<dbReference type="InterPro" id="IPR000262">
    <property type="entry name" value="FMN-dep_DH"/>
</dbReference>
<evidence type="ECO:0000256" key="1">
    <source>
        <dbReference type="ARBA" id="ARBA00001917"/>
    </source>
</evidence>
<evidence type="ECO:0000256" key="6">
    <source>
        <dbReference type="ARBA" id="ARBA00022842"/>
    </source>
</evidence>
<feature type="binding site" evidence="11">
    <location>
        <begin position="280"/>
        <end position="281"/>
    </location>
    <ligand>
        <name>FMN</name>
        <dbReference type="ChEBI" id="CHEBI:58210"/>
    </ligand>
</feature>
<keyword evidence="3 11" id="KW-0285">Flavoprotein</keyword>
<dbReference type="NCBIfam" id="TIGR02151">
    <property type="entry name" value="IPP_isom_2"/>
    <property type="match status" value="1"/>
</dbReference>
<feature type="binding site" evidence="11">
    <location>
        <position position="212"/>
    </location>
    <ligand>
        <name>FMN</name>
        <dbReference type="ChEBI" id="CHEBI:58210"/>
    </ligand>
</feature>
<sequence>MRKYRKREHIENYLRTTFVGNPMFEDVFLYHNSLPECDFYEIDTSTTFLNKKVDFPLMINAMTGGSDFSEDINESLAEVARKFNIPMAVGSETIALEDEDAKKSFSIVRQIMGDGIVLANLSGRASVEDAKRAIEVVQADGIQIHLNPAQELAMDEGDRSFKNILDNIESIVKGVEVPVIVKEVGFGISQDVAKRLYSVGVRNIDVSGFGGTNFLEVENLRAPENDLSELYSWGIPTAMSLIEVSALNYDELSIISSGGVKSSLDVVKSIVLGASMVGISGEILTYLIHGGYEYTMQYIENLIYKCKMIMTLTGAKNISELKNLDYKVTGKLRELVDYDK</sequence>
<comment type="catalytic activity">
    <reaction evidence="11">
        <text>isopentenyl diphosphate = dimethylallyl diphosphate</text>
        <dbReference type="Rhea" id="RHEA:23284"/>
        <dbReference type="ChEBI" id="CHEBI:57623"/>
        <dbReference type="ChEBI" id="CHEBI:128769"/>
        <dbReference type="EC" id="5.3.3.2"/>
    </reaction>
</comment>
<comment type="function">
    <text evidence="11">Involved in the biosynthesis of isoprenoids. Catalyzes the 1,3-allylic rearrangement of the homoallylic substrate isopentenyl (IPP) to its allylic isomer, dimethylallyl diphosphate (DMAPP).</text>
</comment>
<keyword evidence="8 11" id="KW-0414">Isoprene biosynthesis</keyword>
<comment type="similarity">
    <text evidence="11">Belongs to the IPP isomerase type 2 family.</text>
</comment>
<comment type="caution">
    <text evidence="13">The sequence shown here is derived from an EMBL/GenBank/DDBJ whole genome shotgun (WGS) entry which is preliminary data.</text>
</comment>
<feature type="binding site" evidence="11">
    <location>
        <begin position="61"/>
        <end position="63"/>
    </location>
    <ligand>
        <name>FMN</name>
        <dbReference type="ChEBI" id="CHEBI:58210"/>
    </ligand>
</feature>
<dbReference type="GO" id="GO:0004452">
    <property type="term" value="F:isopentenyl-diphosphate delta-isomerase activity"/>
    <property type="evidence" value="ECO:0007669"/>
    <property type="project" value="UniProtKB-EC"/>
</dbReference>
<keyword evidence="7 11" id="KW-0521">NADP</keyword>
<feature type="domain" description="FMN-dependent dehydrogenase" evidence="12">
    <location>
        <begin position="165"/>
        <end position="323"/>
    </location>
</feature>
<comment type="caution">
    <text evidence="11">Lacks conserved residue(s) required for the propagation of feature annotation.</text>
</comment>
<comment type="cofactor">
    <cofactor evidence="11">
        <name>Mg(2+)</name>
        <dbReference type="ChEBI" id="CHEBI:18420"/>
    </cofactor>
</comment>